<dbReference type="GO" id="GO:0031505">
    <property type="term" value="P:fungal-type cell wall organization"/>
    <property type="evidence" value="ECO:0007669"/>
    <property type="project" value="InterPro"/>
</dbReference>
<reference evidence="4" key="1">
    <citation type="journal article" date="2017" name="Genome Biol.">
        <title>Comparative genomics reveals high biological diversity and specific adaptations in the industrially and medically important fungal genus Aspergillus.</title>
        <authorList>
            <person name="de Vries R.P."/>
            <person name="Riley R."/>
            <person name="Wiebenga A."/>
            <person name="Aguilar-Osorio G."/>
            <person name="Amillis S."/>
            <person name="Uchima C.A."/>
            <person name="Anderluh G."/>
            <person name="Asadollahi M."/>
            <person name="Askin M."/>
            <person name="Barry K."/>
            <person name="Battaglia E."/>
            <person name="Bayram O."/>
            <person name="Benocci T."/>
            <person name="Braus-Stromeyer S.A."/>
            <person name="Caldana C."/>
            <person name="Canovas D."/>
            <person name="Cerqueira G.C."/>
            <person name="Chen F."/>
            <person name="Chen W."/>
            <person name="Choi C."/>
            <person name="Clum A."/>
            <person name="Dos Santos R.A."/>
            <person name="Damasio A.R."/>
            <person name="Diallinas G."/>
            <person name="Emri T."/>
            <person name="Fekete E."/>
            <person name="Flipphi M."/>
            <person name="Freyberg S."/>
            <person name="Gallo A."/>
            <person name="Gournas C."/>
            <person name="Habgood R."/>
            <person name="Hainaut M."/>
            <person name="Harispe M.L."/>
            <person name="Henrissat B."/>
            <person name="Hilden K.S."/>
            <person name="Hope R."/>
            <person name="Hossain A."/>
            <person name="Karabika E."/>
            <person name="Karaffa L."/>
            <person name="Karanyi Z."/>
            <person name="Krasevec N."/>
            <person name="Kuo A."/>
            <person name="Kusch H."/>
            <person name="LaButti K."/>
            <person name="Lagendijk E.L."/>
            <person name="Lapidus A."/>
            <person name="Levasseur A."/>
            <person name="Lindquist E."/>
            <person name="Lipzen A."/>
            <person name="Logrieco A.F."/>
            <person name="MacCabe A."/>
            <person name="Maekelae M.R."/>
            <person name="Malavazi I."/>
            <person name="Melin P."/>
            <person name="Meyer V."/>
            <person name="Mielnichuk N."/>
            <person name="Miskei M."/>
            <person name="Molnar A.P."/>
            <person name="Mule G."/>
            <person name="Ngan C.Y."/>
            <person name="Orejas M."/>
            <person name="Orosz E."/>
            <person name="Ouedraogo J.P."/>
            <person name="Overkamp K.M."/>
            <person name="Park H.-S."/>
            <person name="Perrone G."/>
            <person name="Piumi F."/>
            <person name="Punt P.J."/>
            <person name="Ram A.F."/>
            <person name="Ramon A."/>
            <person name="Rauscher S."/>
            <person name="Record E."/>
            <person name="Riano-Pachon D.M."/>
            <person name="Robert V."/>
            <person name="Roehrig J."/>
            <person name="Ruller R."/>
            <person name="Salamov A."/>
            <person name="Salih N.S."/>
            <person name="Samson R.A."/>
            <person name="Sandor E."/>
            <person name="Sanguinetti M."/>
            <person name="Schuetze T."/>
            <person name="Sepcic K."/>
            <person name="Shelest E."/>
            <person name="Sherlock G."/>
            <person name="Sophianopoulou V."/>
            <person name="Squina F.M."/>
            <person name="Sun H."/>
            <person name="Susca A."/>
            <person name="Todd R.B."/>
            <person name="Tsang A."/>
            <person name="Unkles S.E."/>
            <person name="van de Wiele N."/>
            <person name="van Rossen-Uffink D."/>
            <person name="Oliveira J.V."/>
            <person name="Vesth T.C."/>
            <person name="Visser J."/>
            <person name="Yu J.-H."/>
            <person name="Zhou M."/>
            <person name="Andersen M.R."/>
            <person name="Archer D.B."/>
            <person name="Baker S.E."/>
            <person name="Benoit I."/>
            <person name="Brakhage A.A."/>
            <person name="Braus G.H."/>
            <person name="Fischer R."/>
            <person name="Frisvad J.C."/>
            <person name="Goldman G.H."/>
            <person name="Houbraken J."/>
            <person name="Oakley B."/>
            <person name="Pocsi I."/>
            <person name="Scazzocchio C."/>
            <person name="Seiboth B."/>
            <person name="vanKuyk P.A."/>
            <person name="Wortman J."/>
            <person name="Dyer P.S."/>
            <person name="Grigoriev I.V."/>
        </authorList>
    </citation>
    <scope>NUCLEOTIDE SEQUENCE [LARGE SCALE GENOMIC DNA]</scope>
    <source>
        <strain evidence="4">DTO 134E9</strain>
    </source>
</reference>
<dbReference type="GeneID" id="63749301"/>
<evidence type="ECO:0000256" key="1">
    <source>
        <dbReference type="SAM" id="MobiDB-lite"/>
    </source>
</evidence>
<dbReference type="GO" id="GO:0009277">
    <property type="term" value="C:fungal-type cell wall"/>
    <property type="evidence" value="ECO:0007669"/>
    <property type="project" value="TreeGrafter"/>
</dbReference>
<evidence type="ECO:0000256" key="2">
    <source>
        <dbReference type="SAM" id="SignalP"/>
    </source>
</evidence>
<dbReference type="STRING" id="1073089.A0A1L9RA05"/>
<evidence type="ECO:0000313" key="4">
    <source>
        <dbReference type="Proteomes" id="UP000184383"/>
    </source>
</evidence>
<dbReference type="OrthoDB" id="4094614at2759"/>
<dbReference type="Proteomes" id="UP000184383">
    <property type="component" value="Unassembled WGS sequence"/>
</dbReference>
<evidence type="ECO:0008006" key="5">
    <source>
        <dbReference type="Google" id="ProtNLM"/>
    </source>
</evidence>
<keyword evidence="4" id="KW-1185">Reference proteome</keyword>
<dbReference type="InterPro" id="IPR038843">
    <property type="entry name" value="Sed1/Spi1"/>
</dbReference>
<dbReference type="AlphaFoldDB" id="A0A1L9RA05"/>
<feature type="signal peptide" evidence="2">
    <location>
        <begin position="1"/>
        <end position="21"/>
    </location>
</feature>
<dbReference type="GO" id="GO:0005199">
    <property type="term" value="F:structural constituent of cell wall"/>
    <property type="evidence" value="ECO:0007669"/>
    <property type="project" value="InterPro"/>
</dbReference>
<dbReference type="EMBL" id="KV878215">
    <property type="protein sequence ID" value="OJJ31751.1"/>
    <property type="molecule type" value="Genomic_DNA"/>
</dbReference>
<name>A0A1L9RA05_ASPWE</name>
<protein>
    <recommendedName>
        <fullName evidence="5">Clock-controlled protein 6</fullName>
    </recommendedName>
</protein>
<organism evidence="3 4">
    <name type="scientific">Aspergillus wentii DTO 134E9</name>
    <dbReference type="NCBI Taxonomy" id="1073089"/>
    <lineage>
        <taxon>Eukaryota</taxon>
        <taxon>Fungi</taxon>
        <taxon>Dikarya</taxon>
        <taxon>Ascomycota</taxon>
        <taxon>Pezizomycotina</taxon>
        <taxon>Eurotiomycetes</taxon>
        <taxon>Eurotiomycetidae</taxon>
        <taxon>Eurotiales</taxon>
        <taxon>Aspergillaceae</taxon>
        <taxon>Aspergillus</taxon>
        <taxon>Aspergillus subgen. Cremei</taxon>
    </lineage>
</organism>
<sequence length="181" mass="17584">MRFSIAATLATLTMGAAAAQAAQQASTVVVTDYTTYCPKSSSSIVHGSETYSVSAPGPVTMTGGPYTVTRPLITSTITHCNKCTSSTPVAQSPSSSAAVTPSSIPHYSPSSSSIVVSSSAVPSSSAPAIGTPRPSGAAANPSGSPSGTSPATPVFTGGANRAAVGAGAGLATVFGLVAYLL</sequence>
<feature type="chain" id="PRO_5009887440" description="Clock-controlled protein 6" evidence="2">
    <location>
        <begin position="22"/>
        <end position="181"/>
    </location>
</feature>
<dbReference type="RefSeq" id="XP_040685428.1">
    <property type="nucleotide sequence ID" value="XM_040833453.1"/>
</dbReference>
<proteinExistence type="predicted"/>
<gene>
    <name evidence="3" type="ORF">ASPWEDRAFT_30728</name>
</gene>
<dbReference type="PANTHER" id="PTHR35523:SF1">
    <property type="entry name" value="CELL WALL PROTEIN SED1"/>
    <property type="match status" value="1"/>
</dbReference>
<dbReference type="VEuPathDB" id="FungiDB:ASPWEDRAFT_30728"/>
<feature type="region of interest" description="Disordered" evidence="1">
    <location>
        <begin position="123"/>
        <end position="153"/>
    </location>
</feature>
<dbReference type="PANTHER" id="PTHR35523">
    <property type="entry name" value="CELL WALL PROTEIN SED1"/>
    <property type="match status" value="1"/>
</dbReference>
<accession>A0A1L9RA05</accession>
<keyword evidence="2" id="KW-0732">Signal</keyword>
<evidence type="ECO:0000313" key="3">
    <source>
        <dbReference type="EMBL" id="OJJ31751.1"/>
    </source>
</evidence>